<evidence type="ECO:0000313" key="2">
    <source>
        <dbReference type="Proteomes" id="UP001596432"/>
    </source>
</evidence>
<dbReference type="RefSeq" id="WP_274325596.1">
    <property type="nucleotide sequence ID" value="NZ_CP118158.1"/>
</dbReference>
<proteinExistence type="predicted"/>
<gene>
    <name evidence="1" type="ORF">ACFQMA_09305</name>
</gene>
<sequence>MAEYGDAFDVLADSDTWMKIGVAAGAFAGATVGRNVIEQRFGYTQVPDEAYGLGTVAGSAMFLDGDMSKFAIVGGGLHTVEALARRFNIKQRVENAGGN</sequence>
<accession>A0ABD5Y2Q2</accession>
<dbReference type="GeneID" id="78820302"/>
<reference evidence="1 2" key="1">
    <citation type="journal article" date="2019" name="Int. J. Syst. Evol. Microbiol.">
        <title>The Global Catalogue of Microorganisms (GCM) 10K type strain sequencing project: providing services to taxonomists for standard genome sequencing and annotation.</title>
        <authorList>
            <consortium name="The Broad Institute Genomics Platform"/>
            <consortium name="The Broad Institute Genome Sequencing Center for Infectious Disease"/>
            <person name="Wu L."/>
            <person name="Ma J."/>
        </authorList>
    </citation>
    <scope>NUCLEOTIDE SEQUENCE [LARGE SCALE GENOMIC DNA]</scope>
    <source>
        <strain evidence="1 2">XZYJT29</strain>
    </source>
</reference>
<name>A0ABD5Y2Q2_9EURY</name>
<protein>
    <submittedName>
        <fullName evidence="1">Uncharacterized protein</fullName>
    </submittedName>
</protein>
<dbReference type="Proteomes" id="UP001596432">
    <property type="component" value="Unassembled WGS sequence"/>
</dbReference>
<evidence type="ECO:0000313" key="1">
    <source>
        <dbReference type="EMBL" id="MFC7140029.1"/>
    </source>
</evidence>
<organism evidence="1 2">
    <name type="scientific">Halosimplex aquaticum</name>
    <dbReference type="NCBI Taxonomy" id="3026162"/>
    <lineage>
        <taxon>Archaea</taxon>
        <taxon>Methanobacteriati</taxon>
        <taxon>Methanobacteriota</taxon>
        <taxon>Stenosarchaea group</taxon>
        <taxon>Halobacteria</taxon>
        <taxon>Halobacteriales</taxon>
        <taxon>Haloarculaceae</taxon>
        <taxon>Halosimplex</taxon>
    </lineage>
</organism>
<dbReference type="EMBL" id="JBHTAS010000001">
    <property type="protein sequence ID" value="MFC7140029.1"/>
    <property type="molecule type" value="Genomic_DNA"/>
</dbReference>
<comment type="caution">
    <text evidence="1">The sequence shown here is derived from an EMBL/GenBank/DDBJ whole genome shotgun (WGS) entry which is preliminary data.</text>
</comment>
<dbReference type="AlphaFoldDB" id="A0ABD5Y2Q2"/>
<keyword evidence="2" id="KW-1185">Reference proteome</keyword>